<organism evidence="1 2">
    <name type="scientific">Aldrovandia affinis</name>
    <dbReference type="NCBI Taxonomy" id="143900"/>
    <lineage>
        <taxon>Eukaryota</taxon>
        <taxon>Metazoa</taxon>
        <taxon>Chordata</taxon>
        <taxon>Craniata</taxon>
        <taxon>Vertebrata</taxon>
        <taxon>Euteleostomi</taxon>
        <taxon>Actinopterygii</taxon>
        <taxon>Neopterygii</taxon>
        <taxon>Teleostei</taxon>
        <taxon>Notacanthiformes</taxon>
        <taxon>Halosauridae</taxon>
        <taxon>Aldrovandia</taxon>
    </lineage>
</organism>
<proteinExistence type="predicted"/>
<accession>A0AAD7RQD9</accession>
<dbReference type="AlphaFoldDB" id="A0AAD7RQD9"/>
<reference evidence="1" key="1">
    <citation type="journal article" date="2023" name="Science">
        <title>Genome structures resolve the early diversification of teleost fishes.</title>
        <authorList>
            <person name="Parey E."/>
            <person name="Louis A."/>
            <person name="Montfort J."/>
            <person name="Bouchez O."/>
            <person name="Roques C."/>
            <person name="Iampietro C."/>
            <person name="Lluch J."/>
            <person name="Castinel A."/>
            <person name="Donnadieu C."/>
            <person name="Desvignes T."/>
            <person name="Floi Bucao C."/>
            <person name="Jouanno E."/>
            <person name="Wen M."/>
            <person name="Mejri S."/>
            <person name="Dirks R."/>
            <person name="Jansen H."/>
            <person name="Henkel C."/>
            <person name="Chen W.J."/>
            <person name="Zahm M."/>
            <person name="Cabau C."/>
            <person name="Klopp C."/>
            <person name="Thompson A.W."/>
            <person name="Robinson-Rechavi M."/>
            <person name="Braasch I."/>
            <person name="Lecointre G."/>
            <person name="Bobe J."/>
            <person name="Postlethwait J.H."/>
            <person name="Berthelot C."/>
            <person name="Roest Crollius H."/>
            <person name="Guiguen Y."/>
        </authorList>
    </citation>
    <scope>NUCLEOTIDE SEQUENCE</scope>
    <source>
        <strain evidence="1">NC1722</strain>
    </source>
</reference>
<keyword evidence="2" id="KW-1185">Reference proteome</keyword>
<protein>
    <submittedName>
        <fullName evidence="1">Uncharacterized protein</fullName>
    </submittedName>
</protein>
<comment type="caution">
    <text evidence="1">The sequence shown here is derived from an EMBL/GenBank/DDBJ whole genome shotgun (WGS) entry which is preliminary data.</text>
</comment>
<evidence type="ECO:0000313" key="2">
    <source>
        <dbReference type="Proteomes" id="UP001221898"/>
    </source>
</evidence>
<dbReference type="Proteomes" id="UP001221898">
    <property type="component" value="Unassembled WGS sequence"/>
</dbReference>
<sequence>MWMVAFRTDLLTYTSASEGSWITSIGQKTVGSQCRSCRHKRTTWRPRRAVRSLTERRDECPDRTAIWQNPGISSEPAGYL</sequence>
<evidence type="ECO:0000313" key="1">
    <source>
        <dbReference type="EMBL" id="KAJ8388493.1"/>
    </source>
</evidence>
<dbReference type="EMBL" id="JAINUG010000194">
    <property type="protein sequence ID" value="KAJ8388493.1"/>
    <property type="molecule type" value="Genomic_DNA"/>
</dbReference>
<gene>
    <name evidence="1" type="ORF">AAFF_G00133690</name>
</gene>
<name>A0AAD7RQD9_9TELE</name>